<keyword evidence="3" id="KW-0479">Metal-binding</keyword>
<dbReference type="PANTHER" id="PTHR43758:SF2">
    <property type="entry name" value="OXIDIZED PURINE NUCLEOSIDE TRIPHOSPHATE HYDROLASE"/>
    <property type="match status" value="1"/>
</dbReference>
<name>A0A090YZK8_9BACI</name>
<organism evidence="7 9">
    <name type="scientific">Bacillus clarus</name>
    <dbReference type="NCBI Taxonomy" id="2338372"/>
    <lineage>
        <taxon>Bacteria</taxon>
        <taxon>Bacillati</taxon>
        <taxon>Bacillota</taxon>
        <taxon>Bacilli</taxon>
        <taxon>Bacillales</taxon>
        <taxon>Bacillaceae</taxon>
        <taxon>Bacillus</taxon>
        <taxon>Bacillus cereus group</taxon>
    </lineage>
</organism>
<keyword evidence="5" id="KW-0460">Magnesium</keyword>
<dbReference type="Proteomes" id="UP000264294">
    <property type="component" value="Unassembled WGS sequence"/>
</dbReference>
<protein>
    <submittedName>
        <fullName evidence="8">8-oxo-dGTP diphosphatase</fullName>
    </submittedName>
    <submittedName>
        <fullName evidence="7">NUDIX domain protein</fullName>
    </submittedName>
</protein>
<dbReference type="Gene3D" id="3.90.79.10">
    <property type="entry name" value="Nucleoside Triphosphate Pyrophosphohydrolase"/>
    <property type="match status" value="1"/>
</dbReference>
<comment type="similarity">
    <text evidence="2">Belongs to the Nudix hydrolase family.</text>
</comment>
<dbReference type="InterPro" id="IPR000086">
    <property type="entry name" value="NUDIX_hydrolase_dom"/>
</dbReference>
<reference evidence="8 10" key="2">
    <citation type="submission" date="2018-08" db="EMBL/GenBank/DDBJ databases">
        <title>Bacillus clarus sp. nov. strain PS00077A.</title>
        <authorList>
            <person name="Mendez Acevedo M."/>
            <person name="Carroll L."/>
            <person name="Mukherjee M."/>
            <person name="Wiedmann M."/>
            <person name="Kovac J."/>
        </authorList>
    </citation>
    <scope>NUCLEOTIDE SEQUENCE [LARGE SCALE GENOMIC DNA]</scope>
    <source>
        <strain evidence="8 10">PS00077A</strain>
    </source>
</reference>
<accession>A0A090YZK8</accession>
<dbReference type="Proteomes" id="UP000029389">
    <property type="component" value="Unassembled WGS sequence"/>
</dbReference>
<comment type="cofactor">
    <cofactor evidence="1">
        <name>Mg(2+)</name>
        <dbReference type="ChEBI" id="CHEBI:18420"/>
    </cofactor>
</comment>
<evidence type="ECO:0000313" key="8">
    <source>
        <dbReference type="EMBL" id="RFT63177.1"/>
    </source>
</evidence>
<evidence type="ECO:0000313" key="10">
    <source>
        <dbReference type="Proteomes" id="UP000264294"/>
    </source>
</evidence>
<keyword evidence="4" id="KW-0378">Hydrolase</keyword>
<dbReference type="GO" id="GO:0005737">
    <property type="term" value="C:cytoplasm"/>
    <property type="evidence" value="ECO:0007669"/>
    <property type="project" value="TreeGrafter"/>
</dbReference>
<dbReference type="AlphaFoldDB" id="A0A090YZK8"/>
<evidence type="ECO:0000256" key="3">
    <source>
        <dbReference type="ARBA" id="ARBA00022723"/>
    </source>
</evidence>
<evidence type="ECO:0000256" key="1">
    <source>
        <dbReference type="ARBA" id="ARBA00001946"/>
    </source>
</evidence>
<dbReference type="PATRIC" id="fig|1405.8.peg.734"/>
<feature type="domain" description="Nudix hydrolase" evidence="6">
    <location>
        <begin position="1"/>
        <end position="131"/>
    </location>
</feature>
<dbReference type="PROSITE" id="PS51462">
    <property type="entry name" value="NUDIX"/>
    <property type="match status" value="1"/>
</dbReference>
<gene>
    <name evidence="8" type="ORF">D0U04_26010</name>
    <name evidence="7" type="ORF">DJ93_559</name>
</gene>
<dbReference type="SUPFAM" id="SSF55811">
    <property type="entry name" value="Nudix"/>
    <property type="match status" value="1"/>
</dbReference>
<dbReference type="GO" id="GO:0046872">
    <property type="term" value="F:metal ion binding"/>
    <property type="evidence" value="ECO:0007669"/>
    <property type="project" value="UniProtKB-KW"/>
</dbReference>
<dbReference type="InterPro" id="IPR015797">
    <property type="entry name" value="NUDIX_hydrolase-like_dom_sf"/>
</dbReference>
<dbReference type="PANTHER" id="PTHR43758">
    <property type="entry name" value="7,8-DIHYDRO-8-OXOGUANINE TRIPHOSPHATASE"/>
    <property type="match status" value="1"/>
</dbReference>
<dbReference type="CDD" id="cd18886">
    <property type="entry name" value="NUDIX_MutT_Nudt1"/>
    <property type="match status" value="1"/>
</dbReference>
<dbReference type="EMBL" id="JMQC01000008">
    <property type="protein sequence ID" value="KFN03822.1"/>
    <property type="molecule type" value="Genomic_DNA"/>
</dbReference>
<keyword evidence="10" id="KW-1185">Reference proteome</keyword>
<evidence type="ECO:0000256" key="4">
    <source>
        <dbReference type="ARBA" id="ARBA00022801"/>
    </source>
</evidence>
<comment type="caution">
    <text evidence="7">The sequence shown here is derived from an EMBL/GenBank/DDBJ whole genome shotgun (WGS) entry which is preliminary data.</text>
</comment>
<sequence>MYKQTLCFIKKNNELLMLNREKSPLKGLWNGVGGKIEDGETPFECIIREIKEETDISIDTVEYKGTITWNVDNSYSGGLFVFLAEVSDTYLYNTPRKTEEGILDWKKISWTIDNKNLGVGEMIPAYLPILLNNQNKYEHACEISNGKLIRYTYKELDSVLLIV</sequence>
<reference evidence="7 9" key="1">
    <citation type="submission" date="2014-04" db="EMBL/GenBank/DDBJ databases">
        <authorList>
            <person name="Bishop-Lilly K.A."/>
            <person name="Broomall S.M."/>
            <person name="Chain P.S."/>
            <person name="Chertkov O."/>
            <person name="Coyne S.R."/>
            <person name="Daligault H.E."/>
            <person name="Davenport K.W."/>
            <person name="Erkkila T."/>
            <person name="Frey K.G."/>
            <person name="Gibbons H.S."/>
            <person name="Gu W."/>
            <person name="Jaissle J."/>
            <person name="Johnson S.L."/>
            <person name="Koroleva G.I."/>
            <person name="Ladner J.T."/>
            <person name="Lo C.-C."/>
            <person name="Minogue T.D."/>
            <person name="Munk C."/>
            <person name="Palacios G.F."/>
            <person name="Redden C.L."/>
            <person name="Rosenzweig C.N."/>
            <person name="Scholz M.B."/>
            <person name="Teshima H."/>
            <person name="Xu Y."/>
        </authorList>
    </citation>
    <scope>NUCLEOTIDE SEQUENCE [LARGE SCALE GENOMIC DNA]</scope>
    <source>
        <strain evidence="7 9">BHP</strain>
    </source>
</reference>
<dbReference type="Pfam" id="PF00293">
    <property type="entry name" value="NUDIX"/>
    <property type="match status" value="1"/>
</dbReference>
<evidence type="ECO:0000313" key="7">
    <source>
        <dbReference type="EMBL" id="KFN03822.1"/>
    </source>
</evidence>
<evidence type="ECO:0000259" key="6">
    <source>
        <dbReference type="PROSITE" id="PS51462"/>
    </source>
</evidence>
<proteinExistence type="inferred from homology"/>
<dbReference type="InterPro" id="IPR020084">
    <property type="entry name" value="NUDIX_hydrolase_CS"/>
</dbReference>
<evidence type="ECO:0000256" key="5">
    <source>
        <dbReference type="ARBA" id="ARBA00022842"/>
    </source>
</evidence>
<dbReference type="PROSITE" id="PS00893">
    <property type="entry name" value="NUDIX_BOX"/>
    <property type="match status" value="1"/>
</dbReference>
<evidence type="ECO:0000256" key="2">
    <source>
        <dbReference type="ARBA" id="ARBA00005582"/>
    </source>
</evidence>
<dbReference type="EMBL" id="QVOD01000053">
    <property type="protein sequence ID" value="RFT63177.1"/>
    <property type="molecule type" value="Genomic_DNA"/>
</dbReference>
<evidence type="ECO:0000313" key="9">
    <source>
        <dbReference type="Proteomes" id="UP000029389"/>
    </source>
</evidence>
<dbReference type="GO" id="GO:0016818">
    <property type="term" value="F:hydrolase activity, acting on acid anhydrides, in phosphorus-containing anhydrides"/>
    <property type="evidence" value="ECO:0007669"/>
    <property type="project" value="TreeGrafter"/>
</dbReference>
<dbReference type="RefSeq" id="WP_042979201.1">
    <property type="nucleotide sequence ID" value="NZ_JMQC01000008.1"/>
</dbReference>